<evidence type="ECO:0000313" key="6">
    <source>
        <dbReference type="Proteomes" id="UP001231166"/>
    </source>
</evidence>
<dbReference type="InterPro" id="IPR036250">
    <property type="entry name" value="AcylCo_DH-like_C"/>
</dbReference>
<dbReference type="Proteomes" id="UP001231166">
    <property type="component" value="Chromosome"/>
</dbReference>
<reference evidence="3" key="1">
    <citation type="submission" date="2022-12" db="EMBL/GenBank/DDBJ databases">
        <authorList>
            <person name="Krivoruchko A.V."/>
            <person name="Elkin A."/>
        </authorList>
    </citation>
    <scope>NUCLEOTIDE SEQUENCE</scope>
    <source>
        <strain evidence="3">IEGM 249</strain>
    </source>
</reference>
<sequence>MTSVSTELTDFLAVVSKVVASAADGESALSAMRNSLSETGLLDLARDTADEPDALQWLAYTVRTVAQTDPSLAFVLASRYVADRAIDAEAATEPTFALAVPGSRPVLAGALGPDAVVVLDSTTSSLHVVPWADLAPSVDHEARTGLQRADLVSVTIPDGAAALEGSAAEAAFLWDLLTGAALAGVARRAVSETQSYVLERHQFGVPIGSFAGLRALVADMDLTVAGVETALDRALEDRTSIDNLAATAGRAATSVCIDAIQAHGGYGYIDEYPLTGLLRDAIGIQARTGGRRLHVARVAERGLGPRTGRHQ</sequence>
<evidence type="ECO:0000259" key="2">
    <source>
        <dbReference type="Pfam" id="PF00441"/>
    </source>
</evidence>
<dbReference type="PANTHER" id="PTHR43884">
    <property type="entry name" value="ACYL-COA DEHYDROGENASE"/>
    <property type="match status" value="1"/>
</dbReference>
<keyword evidence="1" id="KW-0285">Flavoprotein</keyword>
<reference evidence="4" key="2">
    <citation type="submission" date="2023-07" db="EMBL/GenBank/DDBJ databases">
        <title>Genomic analysis of Rhodococcus opacus VOC-14 with glycol ethers degradation activity.</title>
        <authorList>
            <person name="Narkevich D.A."/>
            <person name="Hlushen A.M."/>
            <person name="Akhremchuk A.E."/>
            <person name="Sikolenko M.A."/>
            <person name="Valentovich L.N."/>
        </authorList>
    </citation>
    <scope>NUCLEOTIDE SEQUENCE</scope>
    <source>
        <strain evidence="4">VOC-14</strain>
    </source>
</reference>
<dbReference type="SUPFAM" id="SSF47203">
    <property type="entry name" value="Acyl-CoA dehydrogenase C-terminal domain-like"/>
    <property type="match status" value="1"/>
</dbReference>
<evidence type="ECO:0000313" key="5">
    <source>
        <dbReference type="Proteomes" id="UP001066327"/>
    </source>
</evidence>
<evidence type="ECO:0000256" key="1">
    <source>
        <dbReference type="ARBA" id="ARBA00022630"/>
    </source>
</evidence>
<protein>
    <submittedName>
        <fullName evidence="4">Acyl-CoA dehydrogenase family protein</fullName>
    </submittedName>
</protein>
<dbReference type="Proteomes" id="UP001066327">
    <property type="component" value="Unassembled WGS sequence"/>
</dbReference>
<evidence type="ECO:0000313" key="3">
    <source>
        <dbReference type="EMBL" id="MCZ4588234.1"/>
    </source>
</evidence>
<evidence type="ECO:0000313" key="4">
    <source>
        <dbReference type="EMBL" id="WLF44361.1"/>
    </source>
</evidence>
<name>A0AAX3Y536_RHOOP</name>
<dbReference type="GO" id="GO:0003995">
    <property type="term" value="F:acyl-CoA dehydrogenase activity"/>
    <property type="evidence" value="ECO:0007669"/>
    <property type="project" value="TreeGrafter"/>
</dbReference>
<proteinExistence type="predicted"/>
<dbReference type="Pfam" id="PF00441">
    <property type="entry name" value="Acyl-CoA_dh_1"/>
    <property type="match status" value="1"/>
</dbReference>
<organism evidence="4 6">
    <name type="scientific">Rhodococcus opacus</name>
    <name type="common">Nocardia opaca</name>
    <dbReference type="NCBI Taxonomy" id="37919"/>
    <lineage>
        <taxon>Bacteria</taxon>
        <taxon>Bacillati</taxon>
        <taxon>Actinomycetota</taxon>
        <taxon>Actinomycetes</taxon>
        <taxon>Mycobacteriales</taxon>
        <taxon>Nocardiaceae</taxon>
        <taxon>Rhodococcus</taxon>
    </lineage>
</organism>
<dbReference type="RefSeq" id="WP_182624933.1">
    <property type="nucleotide sequence ID" value="NZ_CP130953.1"/>
</dbReference>
<feature type="domain" description="Acyl-CoA dehydrogenase/oxidase C-terminal" evidence="2">
    <location>
        <begin position="177"/>
        <end position="301"/>
    </location>
</feature>
<gene>
    <name evidence="3" type="ORF">O4328_31945</name>
    <name evidence="4" type="ORF">Q5707_20505</name>
</gene>
<accession>A0AAX3Y536</accession>
<dbReference type="EMBL" id="JAPWIS010000021">
    <property type="protein sequence ID" value="MCZ4588234.1"/>
    <property type="molecule type" value="Genomic_DNA"/>
</dbReference>
<dbReference type="InterPro" id="IPR009075">
    <property type="entry name" value="AcylCo_DH/oxidase_C"/>
</dbReference>
<dbReference type="PANTHER" id="PTHR43884:SF12">
    <property type="entry name" value="ISOVALERYL-COA DEHYDROGENASE, MITOCHONDRIAL-RELATED"/>
    <property type="match status" value="1"/>
</dbReference>
<keyword evidence="5" id="KW-1185">Reference proteome</keyword>
<dbReference type="AlphaFoldDB" id="A0AAX3Y536"/>
<dbReference type="Gene3D" id="1.20.140.10">
    <property type="entry name" value="Butyryl-CoA Dehydrogenase, subunit A, domain 3"/>
    <property type="match status" value="1"/>
</dbReference>
<dbReference type="EMBL" id="CP130953">
    <property type="protein sequence ID" value="WLF44361.1"/>
    <property type="molecule type" value="Genomic_DNA"/>
</dbReference>